<dbReference type="SUPFAM" id="SSF51430">
    <property type="entry name" value="NAD(P)-linked oxidoreductase"/>
    <property type="match status" value="1"/>
</dbReference>
<evidence type="ECO:0000259" key="1">
    <source>
        <dbReference type="Pfam" id="PF00248"/>
    </source>
</evidence>
<dbReference type="FunCoup" id="A0A8V0YJR7">
    <property type="interactions" value="11"/>
</dbReference>
<evidence type="ECO:0000313" key="2">
    <source>
        <dbReference type="Ensembl" id="ENSGALP00010019057.1"/>
    </source>
</evidence>
<keyword evidence="3" id="KW-1185">Reference proteome</keyword>
<dbReference type="PRINTS" id="PR00069">
    <property type="entry name" value="ALDKETRDTASE"/>
</dbReference>
<evidence type="ECO:0000313" key="3">
    <source>
        <dbReference type="Proteomes" id="UP000000539"/>
    </source>
</evidence>
<protein>
    <recommendedName>
        <fullName evidence="1">NADP-dependent oxidoreductase domain-containing protein</fullName>
    </recommendedName>
</protein>
<reference evidence="2" key="1">
    <citation type="submission" date="2020-11" db="EMBL/GenBank/DDBJ databases">
        <title>Gallus gallus (Chicken) genome, bGalGal1, GRCg7b, maternal haplotype autosomes + Z &amp; W.</title>
        <authorList>
            <person name="Warren W."/>
            <person name="Formenti G."/>
            <person name="Fedrigo O."/>
            <person name="Haase B."/>
            <person name="Mountcastle J."/>
            <person name="Balacco J."/>
            <person name="Tracey A."/>
            <person name="Schneider V."/>
            <person name="Okimoto R."/>
            <person name="Cheng H."/>
            <person name="Hawken R."/>
            <person name="Howe K."/>
            <person name="Jarvis E.D."/>
        </authorList>
    </citation>
    <scope>NUCLEOTIDE SEQUENCE [LARGE SCALE GENOMIC DNA]</scope>
    <source>
        <strain evidence="2">Broiler</strain>
    </source>
</reference>
<reference evidence="2" key="2">
    <citation type="submission" date="2025-08" db="UniProtKB">
        <authorList>
            <consortium name="Ensembl"/>
        </authorList>
    </citation>
    <scope>IDENTIFICATION</scope>
    <source>
        <strain evidence="2">broiler</strain>
    </source>
</reference>
<dbReference type="Pfam" id="PF00248">
    <property type="entry name" value="Aldo_ket_red"/>
    <property type="match status" value="1"/>
</dbReference>
<dbReference type="Gene3D" id="3.20.20.100">
    <property type="entry name" value="NADP-dependent oxidoreductase domain"/>
    <property type="match status" value="1"/>
</dbReference>
<sequence>CLCYNKTAKWYGSCRKLISSDDLVFSSGCQGLVEHSHSVPTTGFLLWENYFAMEEQVDVGMVKVIRISNFNCKQIDGLLSKPDSKYKPANNQIESHPYLLQVELIPFCQSKGIFVTVYHPFGPEDVSLFDDPQVKEIALMHSKIAARVLIWLQIQRNMSLIPRSITPHCTKENIKVTLQNLTLTQRNPLWSRTKYSLHI</sequence>
<dbReference type="AlphaFoldDB" id="A0A8V0YJR7"/>
<dbReference type="GeneTree" id="ENSGT00940000165639"/>
<dbReference type="InterPro" id="IPR020471">
    <property type="entry name" value="AKR"/>
</dbReference>
<organism evidence="2 3">
    <name type="scientific">Gallus gallus</name>
    <name type="common">Chicken</name>
    <dbReference type="NCBI Taxonomy" id="9031"/>
    <lineage>
        <taxon>Eukaryota</taxon>
        <taxon>Metazoa</taxon>
        <taxon>Chordata</taxon>
        <taxon>Craniata</taxon>
        <taxon>Vertebrata</taxon>
        <taxon>Euteleostomi</taxon>
        <taxon>Archelosauria</taxon>
        <taxon>Archosauria</taxon>
        <taxon>Dinosauria</taxon>
        <taxon>Saurischia</taxon>
        <taxon>Theropoda</taxon>
        <taxon>Coelurosauria</taxon>
        <taxon>Aves</taxon>
        <taxon>Neognathae</taxon>
        <taxon>Galloanserae</taxon>
        <taxon>Galliformes</taxon>
        <taxon>Phasianidae</taxon>
        <taxon>Phasianinae</taxon>
        <taxon>Gallus</taxon>
    </lineage>
</organism>
<dbReference type="PANTHER" id="PTHR43827:SF14">
    <property type="entry name" value="NADP-DEPENDENT OXIDOREDUCTASE DOMAIN-CONTAINING PROTEIN"/>
    <property type="match status" value="1"/>
</dbReference>
<feature type="domain" description="NADP-dependent oxidoreductase" evidence="1">
    <location>
        <begin position="47"/>
        <end position="122"/>
    </location>
</feature>
<accession>A0A8V0YJR7</accession>
<reference evidence="2" key="3">
    <citation type="submission" date="2025-09" db="UniProtKB">
        <authorList>
            <consortium name="Ensembl"/>
        </authorList>
    </citation>
    <scope>IDENTIFICATION</scope>
    <source>
        <strain evidence="2">broiler</strain>
    </source>
</reference>
<dbReference type="InterPro" id="IPR036812">
    <property type="entry name" value="NAD(P)_OxRdtase_dom_sf"/>
</dbReference>
<dbReference type="PANTHER" id="PTHR43827">
    <property type="entry name" value="2,5-DIKETO-D-GLUCONIC ACID REDUCTASE"/>
    <property type="match status" value="1"/>
</dbReference>
<dbReference type="Proteomes" id="UP000000539">
    <property type="component" value="Chromosome 1"/>
</dbReference>
<dbReference type="GO" id="GO:0016491">
    <property type="term" value="F:oxidoreductase activity"/>
    <property type="evidence" value="ECO:0007669"/>
    <property type="project" value="InterPro"/>
</dbReference>
<name>A0A8V0YJR7_CHICK</name>
<dbReference type="Ensembl" id="ENSGALT00010032267.1">
    <property type="protein sequence ID" value="ENSGALP00010019057.1"/>
    <property type="gene ID" value="ENSGALG00010013401.1"/>
</dbReference>
<dbReference type="InterPro" id="IPR023210">
    <property type="entry name" value="NADP_OxRdtase_dom"/>
</dbReference>
<proteinExistence type="predicted"/>